<dbReference type="GO" id="GO:0032259">
    <property type="term" value="P:methylation"/>
    <property type="evidence" value="ECO:0007669"/>
    <property type="project" value="UniProtKB-KW"/>
</dbReference>
<dbReference type="PANTHER" id="PTHR43861">
    <property type="entry name" value="TRANS-ACONITATE 2-METHYLTRANSFERASE-RELATED"/>
    <property type="match status" value="1"/>
</dbReference>
<keyword evidence="1" id="KW-0808">Transferase</keyword>
<comment type="caution">
    <text evidence="1">The sequence shown here is derived from an EMBL/GenBank/DDBJ whole genome shotgun (WGS) entry which is preliminary data.</text>
</comment>
<dbReference type="RefSeq" id="WP_310321435.1">
    <property type="nucleotide sequence ID" value="NZ_JAVDWU010000012.1"/>
</dbReference>
<dbReference type="Proteomes" id="UP001265700">
    <property type="component" value="Unassembled WGS sequence"/>
</dbReference>
<accession>A0ABU1WU22</accession>
<keyword evidence="2" id="KW-1185">Reference proteome</keyword>
<dbReference type="InterPro" id="IPR029063">
    <property type="entry name" value="SAM-dependent_MTases_sf"/>
</dbReference>
<evidence type="ECO:0000313" key="1">
    <source>
        <dbReference type="EMBL" id="MDR7152559.1"/>
    </source>
</evidence>
<dbReference type="EMBL" id="JAVDWU010000012">
    <property type="protein sequence ID" value="MDR7152559.1"/>
    <property type="molecule type" value="Genomic_DNA"/>
</dbReference>
<proteinExistence type="predicted"/>
<dbReference type="Pfam" id="PF13489">
    <property type="entry name" value="Methyltransf_23"/>
    <property type="match status" value="1"/>
</dbReference>
<dbReference type="Gene3D" id="3.40.50.150">
    <property type="entry name" value="Vaccinia Virus protein VP39"/>
    <property type="match status" value="1"/>
</dbReference>
<protein>
    <submittedName>
        <fullName evidence="1">SAM-dependent methyltransferase</fullName>
    </submittedName>
</protein>
<dbReference type="CDD" id="cd02440">
    <property type="entry name" value="AdoMet_MTases"/>
    <property type="match status" value="1"/>
</dbReference>
<evidence type="ECO:0000313" key="2">
    <source>
        <dbReference type="Proteomes" id="UP001265700"/>
    </source>
</evidence>
<gene>
    <name evidence="1" type="ORF">J2W49_004537</name>
</gene>
<dbReference type="GO" id="GO:0008168">
    <property type="term" value="F:methyltransferase activity"/>
    <property type="evidence" value="ECO:0007669"/>
    <property type="project" value="UniProtKB-KW"/>
</dbReference>
<dbReference type="SUPFAM" id="SSF53335">
    <property type="entry name" value="S-adenosyl-L-methionine-dependent methyltransferases"/>
    <property type="match status" value="1"/>
</dbReference>
<keyword evidence="1" id="KW-0489">Methyltransferase</keyword>
<name>A0ABU1WU22_9BURK</name>
<reference evidence="1 2" key="1">
    <citation type="submission" date="2023-07" db="EMBL/GenBank/DDBJ databases">
        <title>Sorghum-associated microbial communities from plants grown in Nebraska, USA.</title>
        <authorList>
            <person name="Schachtman D."/>
        </authorList>
    </citation>
    <scope>NUCLEOTIDE SEQUENCE [LARGE SCALE GENOMIC DNA]</scope>
    <source>
        <strain evidence="1 2">4249</strain>
    </source>
</reference>
<sequence>MYRRCISLCRLQVFCFCETHIHSGGETVKRCTACGTTRSSAEEYCSACSFIPKVREGFVTHAPQLMHEGGGFEAAYFPVLAELEAANFWFRARNELILWALQRYCGGFKSYLEIGCGTGYVLSGVAQGFPNANLTASEIFTSGLQFASQRVPQATLLQMDARDIPYRDEFDVVGAFDVVEHIQEDEAVLAQVHAALKPGGHLLLTVPQHQWLWSPSDDYARHERRYSAAELQRKVESAGFTVLRSGSFVSLLLPLMLVSRLASKRKASVFDPLDEFKLPLWLNASLYRLMKMEIGLIKLGVNFPAGGSRFLVAQKGTVSTATPSR</sequence>
<organism evidence="1 2">
    <name type="scientific">Hydrogenophaga palleronii</name>
    <dbReference type="NCBI Taxonomy" id="65655"/>
    <lineage>
        <taxon>Bacteria</taxon>
        <taxon>Pseudomonadati</taxon>
        <taxon>Pseudomonadota</taxon>
        <taxon>Betaproteobacteria</taxon>
        <taxon>Burkholderiales</taxon>
        <taxon>Comamonadaceae</taxon>
        <taxon>Hydrogenophaga</taxon>
    </lineage>
</organism>